<name>A0A3B0XC47_9ZZZZ</name>
<accession>A0A3B0XC47</accession>
<reference evidence="2" key="1">
    <citation type="submission" date="2018-06" db="EMBL/GenBank/DDBJ databases">
        <authorList>
            <person name="Zhirakovskaya E."/>
        </authorList>
    </citation>
    <scope>NUCLEOTIDE SEQUENCE</scope>
</reference>
<dbReference type="AlphaFoldDB" id="A0A3B0XC47"/>
<gene>
    <name evidence="2" type="ORF">MNBD_GAMMA11-3452</name>
</gene>
<organism evidence="2">
    <name type="scientific">hydrothermal vent metagenome</name>
    <dbReference type="NCBI Taxonomy" id="652676"/>
    <lineage>
        <taxon>unclassified sequences</taxon>
        <taxon>metagenomes</taxon>
        <taxon>ecological metagenomes</taxon>
    </lineage>
</organism>
<protein>
    <recommendedName>
        <fullName evidence="1">DUF4007 domain-containing protein</fullName>
    </recommendedName>
</protein>
<feature type="domain" description="DUF4007" evidence="1">
    <location>
        <begin position="10"/>
        <end position="295"/>
    </location>
</feature>
<proteinExistence type="predicted"/>
<evidence type="ECO:0000259" key="1">
    <source>
        <dbReference type="Pfam" id="PF13182"/>
    </source>
</evidence>
<dbReference type="EMBL" id="UOFG01000258">
    <property type="protein sequence ID" value="VAW65878.1"/>
    <property type="molecule type" value="Genomic_DNA"/>
</dbReference>
<dbReference type="InterPro" id="IPR025248">
    <property type="entry name" value="DUF4007"/>
</dbReference>
<evidence type="ECO:0000313" key="2">
    <source>
        <dbReference type="EMBL" id="VAW65878.1"/>
    </source>
</evidence>
<sequence>MKFSSESVAFGRHETFALRYSWLSKGFQNINVFDDEDAVVRLGVGKNMVSSIRYWLRASQLIAPNKPDRPEDIGNLIFDEKNGLDPYLEDEATIWLIHWLLTTNSALATSWFWFFNKYHKPEFTGQELQTALSDFIKENVVDKRRPSAVTIKNDAQLLPRMYAQSKGNGRTPLEEALDSPLSLLGLVTQSAGGRTYQSRPAARPGLPVGIFAFAVSQLMNKRNVTTLPIEELMYSRDDFASPGSIFRLTETDLITKLELMVDYIPDYFDIRETSGIHQLYQLNKIEPFQYINKYYKDIEQTGTKGVAA</sequence>
<dbReference type="Pfam" id="PF13182">
    <property type="entry name" value="DUF4007"/>
    <property type="match status" value="1"/>
</dbReference>